<dbReference type="AlphaFoldDB" id="A0A6V7NYT2"/>
<name>A0A6V7NYT2_ANACO</name>
<protein>
    <submittedName>
        <fullName evidence="2">Uncharacterized protein</fullName>
    </submittedName>
</protein>
<feature type="compositionally biased region" description="Basic and acidic residues" evidence="1">
    <location>
        <begin position="118"/>
        <end position="127"/>
    </location>
</feature>
<sequence length="127" mass="13764">MAQERRNPAGEGWRWVIEALGAAVVAARPGADDMRAEERRREERTRRVAIGGEVRRSRIWEQQTAAEEPKGAFEQPGCFGRPERGSGRPKVAVPADSSHAQLLKSFAKPSSSTAAVADLDRGKGVAS</sequence>
<gene>
    <name evidence="2" type="ORF">CB5_LOCUS6715</name>
</gene>
<evidence type="ECO:0000313" key="2">
    <source>
        <dbReference type="EMBL" id="CAD1823504.1"/>
    </source>
</evidence>
<evidence type="ECO:0000256" key="1">
    <source>
        <dbReference type="SAM" id="MobiDB-lite"/>
    </source>
</evidence>
<feature type="region of interest" description="Disordered" evidence="1">
    <location>
        <begin position="62"/>
        <end position="93"/>
    </location>
</feature>
<accession>A0A6V7NYT2</accession>
<organism evidence="2">
    <name type="scientific">Ananas comosus var. bracteatus</name>
    <name type="common">red pineapple</name>
    <dbReference type="NCBI Taxonomy" id="296719"/>
    <lineage>
        <taxon>Eukaryota</taxon>
        <taxon>Viridiplantae</taxon>
        <taxon>Streptophyta</taxon>
        <taxon>Embryophyta</taxon>
        <taxon>Tracheophyta</taxon>
        <taxon>Spermatophyta</taxon>
        <taxon>Magnoliopsida</taxon>
        <taxon>Liliopsida</taxon>
        <taxon>Poales</taxon>
        <taxon>Bromeliaceae</taxon>
        <taxon>Bromelioideae</taxon>
        <taxon>Ananas</taxon>
    </lineage>
</organism>
<dbReference type="EMBL" id="LR862143">
    <property type="protein sequence ID" value="CAD1823504.1"/>
    <property type="molecule type" value="Genomic_DNA"/>
</dbReference>
<reference evidence="2" key="1">
    <citation type="submission" date="2020-07" db="EMBL/GenBank/DDBJ databases">
        <authorList>
            <person name="Lin J."/>
        </authorList>
    </citation>
    <scope>NUCLEOTIDE SEQUENCE</scope>
</reference>
<feature type="region of interest" description="Disordered" evidence="1">
    <location>
        <begin position="107"/>
        <end position="127"/>
    </location>
</feature>
<proteinExistence type="predicted"/>